<name>A0A6H5GY34_9HEMI</name>
<dbReference type="AlphaFoldDB" id="A0A6H5GY34"/>
<organism evidence="1 3">
    <name type="scientific">Nesidiocoris tenuis</name>
    <dbReference type="NCBI Taxonomy" id="355587"/>
    <lineage>
        <taxon>Eukaryota</taxon>
        <taxon>Metazoa</taxon>
        <taxon>Ecdysozoa</taxon>
        <taxon>Arthropoda</taxon>
        <taxon>Hexapoda</taxon>
        <taxon>Insecta</taxon>
        <taxon>Pterygota</taxon>
        <taxon>Neoptera</taxon>
        <taxon>Paraneoptera</taxon>
        <taxon>Hemiptera</taxon>
        <taxon>Heteroptera</taxon>
        <taxon>Panheteroptera</taxon>
        <taxon>Cimicomorpha</taxon>
        <taxon>Miridae</taxon>
        <taxon>Dicyphina</taxon>
        <taxon>Nesidiocoris</taxon>
    </lineage>
</organism>
<dbReference type="EMBL" id="CADCXU010020293">
    <property type="protein sequence ID" value="CAB0008246.1"/>
    <property type="molecule type" value="Genomic_DNA"/>
</dbReference>
<dbReference type="Proteomes" id="UP000479000">
    <property type="component" value="Unassembled WGS sequence"/>
</dbReference>
<reference evidence="1 3" key="1">
    <citation type="submission" date="2020-02" db="EMBL/GenBank/DDBJ databases">
        <authorList>
            <person name="Ferguson B K."/>
        </authorList>
    </citation>
    <scope>NUCLEOTIDE SEQUENCE [LARGE SCALE GENOMIC DNA]</scope>
</reference>
<accession>A0A6H5GY34</accession>
<evidence type="ECO:0000313" key="1">
    <source>
        <dbReference type="EMBL" id="CAB0008244.1"/>
    </source>
</evidence>
<gene>
    <name evidence="1" type="ORF">NTEN_LOCUS13490</name>
    <name evidence="2" type="ORF">NTEN_LOCUS13492</name>
</gene>
<keyword evidence="3" id="KW-1185">Reference proteome</keyword>
<sequence length="56" mass="6108">LVAGVKTFSRSAMTVISDMSRSTGEEQGRSFDVYSLQGDVQFPERLAEGALERLAL</sequence>
<evidence type="ECO:0000313" key="3">
    <source>
        <dbReference type="Proteomes" id="UP000479000"/>
    </source>
</evidence>
<evidence type="ECO:0000313" key="2">
    <source>
        <dbReference type="EMBL" id="CAB0008246.1"/>
    </source>
</evidence>
<proteinExistence type="predicted"/>
<feature type="non-terminal residue" evidence="1">
    <location>
        <position position="1"/>
    </location>
</feature>
<protein>
    <submittedName>
        <fullName evidence="1">Uncharacterized protein</fullName>
    </submittedName>
</protein>
<dbReference type="EMBL" id="CADCXU010020292">
    <property type="protein sequence ID" value="CAB0008244.1"/>
    <property type="molecule type" value="Genomic_DNA"/>
</dbReference>